<dbReference type="RefSeq" id="WP_189582177.1">
    <property type="nucleotide sequence ID" value="NZ_BMYF01000012.1"/>
</dbReference>
<dbReference type="Pfam" id="PF13970">
    <property type="entry name" value="DUF4221"/>
    <property type="match status" value="1"/>
</dbReference>
<proteinExistence type="predicted"/>
<reference evidence="1" key="2">
    <citation type="submission" date="2020-09" db="EMBL/GenBank/DDBJ databases">
        <authorList>
            <person name="Sun Q."/>
            <person name="Kim S."/>
        </authorList>
    </citation>
    <scope>NUCLEOTIDE SEQUENCE</scope>
    <source>
        <strain evidence="1">KCTC 23224</strain>
    </source>
</reference>
<keyword evidence="2" id="KW-1185">Reference proteome</keyword>
<dbReference type="AlphaFoldDB" id="A0A8J3CZ29"/>
<evidence type="ECO:0000313" key="1">
    <source>
        <dbReference type="EMBL" id="GHB40370.1"/>
    </source>
</evidence>
<gene>
    <name evidence="1" type="ORF">GCM10008106_22000</name>
</gene>
<dbReference type="InterPro" id="IPR025316">
    <property type="entry name" value="DUF4221"/>
</dbReference>
<comment type="caution">
    <text evidence="1">The sequence shown here is derived from an EMBL/GenBank/DDBJ whole genome shotgun (WGS) entry which is preliminary data.</text>
</comment>
<dbReference type="InterPro" id="IPR011044">
    <property type="entry name" value="Quino_amine_DH_bsu"/>
</dbReference>
<evidence type="ECO:0008006" key="3">
    <source>
        <dbReference type="Google" id="ProtNLM"/>
    </source>
</evidence>
<organism evidence="1 2">
    <name type="scientific">Mongoliitalea lutea</name>
    <dbReference type="NCBI Taxonomy" id="849756"/>
    <lineage>
        <taxon>Bacteria</taxon>
        <taxon>Pseudomonadati</taxon>
        <taxon>Bacteroidota</taxon>
        <taxon>Cytophagia</taxon>
        <taxon>Cytophagales</taxon>
        <taxon>Cyclobacteriaceae</taxon>
        <taxon>Mongoliitalea</taxon>
    </lineage>
</organism>
<sequence length="379" mass="43065">MKNLSALIGSLFLFLACQSSDKGAGNNDFSSFEISVDTVMVDSRNEILMAAVNSFSQVYSDDAKTLINWSFDASELEIVDLDNMELVRKIAIEKEGPDGVGQNAYQLELLSGGRFAFVGWDDKIAITNQEGKVLERLSLDKPWMLENKGEKESLSFLGFSSDGKTIFCGFLNFDTIKPDVLVLDLINETSNVISMPEFELMDKYKVKWTSEDGRGMSMMHPSFDFIPWKDSYLFYTNAKNSIYKYSLPSDSLSLLTYTNQLTASSKTGSYKNEVSSIEEMRAESAKIYQEITFTPPLWDEQKQVFYRMAYMDLPRVGDEPIKKRVFLSVLNADFELLGEKELTELTFDKNPFPKFVKDGKLHLFLNLDDELAFIRISVN</sequence>
<name>A0A8J3CZ29_9BACT</name>
<dbReference type="PROSITE" id="PS51257">
    <property type="entry name" value="PROKAR_LIPOPROTEIN"/>
    <property type="match status" value="1"/>
</dbReference>
<evidence type="ECO:0000313" key="2">
    <source>
        <dbReference type="Proteomes" id="UP000642809"/>
    </source>
</evidence>
<reference evidence="1" key="1">
    <citation type="journal article" date="2014" name="Int. J. Syst. Evol. Microbiol.">
        <title>Complete genome sequence of Corynebacterium casei LMG S-19264T (=DSM 44701T), isolated from a smear-ripened cheese.</title>
        <authorList>
            <consortium name="US DOE Joint Genome Institute (JGI-PGF)"/>
            <person name="Walter F."/>
            <person name="Albersmeier A."/>
            <person name="Kalinowski J."/>
            <person name="Ruckert C."/>
        </authorList>
    </citation>
    <scope>NUCLEOTIDE SEQUENCE</scope>
    <source>
        <strain evidence="1">KCTC 23224</strain>
    </source>
</reference>
<dbReference type="Proteomes" id="UP000642809">
    <property type="component" value="Unassembled WGS sequence"/>
</dbReference>
<dbReference type="SUPFAM" id="SSF50969">
    <property type="entry name" value="YVTN repeat-like/Quinoprotein amine dehydrogenase"/>
    <property type="match status" value="1"/>
</dbReference>
<accession>A0A8J3CZ29</accession>
<protein>
    <recommendedName>
        <fullName evidence="3">DUF4221 domain-containing protein</fullName>
    </recommendedName>
</protein>
<dbReference type="EMBL" id="BMYF01000012">
    <property type="protein sequence ID" value="GHB40370.1"/>
    <property type="molecule type" value="Genomic_DNA"/>
</dbReference>